<keyword evidence="2" id="KW-0805">Transcription regulation</keyword>
<evidence type="ECO:0000256" key="1">
    <source>
        <dbReference type="ARBA" id="ARBA00006157"/>
    </source>
</evidence>
<sequence>MVITATSGTRGAFMGKNWHRQDIIAAVRKRGSSLQRLGKEHGFARDTFNKALTARFPNAHAIIAEFIGVERHELWPQWYGPDGQMLFSARADLHTRMTLQVA</sequence>
<keyword evidence="3" id="KW-0238">DNA-binding</keyword>
<accession>A0A4D7AVA3</accession>
<dbReference type="Gene3D" id="1.10.260.40">
    <property type="entry name" value="lambda repressor-like DNA-binding domains"/>
    <property type="match status" value="1"/>
</dbReference>
<dbReference type="Pfam" id="PF13693">
    <property type="entry name" value="HTH_35"/>
    <property type="match status" value="1"/>
</dbReference>
<dbReference type="InterPro" id="IPR010982">
    <property type="entry name" value="Lambda_DNA-bd_dom_sf"/>
</dbReference>
<evidence type="ECO:0000313" key="7">
    <source>
        <dbReference type="Proteomes" id="UP000298781"/>
    </source>
</evidence>
<reference evidence="6 7" key="1">
    <citation type="submission" date="2019-04" db="EMBL/GenBank/DDBJ databases">
        <title>Phreatobacter aquaticus sp. nov.</title>
        <authorList>
            <person name="Choi A."/>
        </authorList>
    </citation>
    <scope>NUCLEOTIDE SEQUENCE [LARGE SCALE GENOMIC DNA]</scope>
    <source>
        <strain evidence="6 7">KCTC 52518</strain>
    </source>
</reference>
<organism evidence="6 7">
    <name type="scientific">Phreatobacter stygius</name>
    <dbReference type="NCBI Taxonomy" id="1940610"/>
    <lineage>
        <taxon>Bacteria</taxon>
        <taxon>Pseudomonadati</taxon>
        <taxon>Pseudomonadota</taxon>
        <taxon>Alphaproteobacteria</taxon>
        <taxon>Hyphomicrobiales</taxon>
        <taxon>Phreatobacteraceae</taxon>
        <taxon>Phreatobacter</taxon>
    </lineage>
</organism>
<evidence type="ECO:0000256" key="3">
    <source>
        <dbReference type="ARBA" id="ARBA00023125"/>
    </source>
</evidence>
<evidence type="ECO:0000256" key="2">
    <source>
        <dbReference type="ARBA" id="ARBA00023015"/>
    </source>
</evidence>
<keyword evidence="4" id="KW-0804">Transcription</keyword>
<dbReference type="OrthoDB" id="531446at2"/>
<dbReference type="AlphaFoldDB" id="A0A4D7AVA3"/>
<evidence type="ECO:0000259" key="5">
    <source>
        <dbReference type="Pfam" id="PF13693"/>
    </source>
</evidence>
<dbReference type="EMBL" id="CP039690">
    <property type="protein sequence ID" value="QCI65664.1"/>
    <property type="molecule type" value="Genomic_DNA"/>
</dbReference>
<feature type="domain" description="Ner winged helix-turn-helix DNA-binding" evidence="5">
    <location>
        <begin position="17"/>
        <end position="88"/>
    </location>
</feature>
<comment type="similarity">
    <text evidence="1">Belongs to the ner transcriptional regulatory family.</text>
</comment>
<protein>
    <submittedName>
        <fullName evidence="6">Transcriptional regulator</fullName>
    </submittedName>
</protein>
<evidence type="ECO:0000313" key="6">
    <source>
        <dbReference type="EMBL" id="QCI65664.1"/>
    </source>
</evidence>
<name>A0A4D7AVA3_9HYPH</name>
<dbReference type="InterPro" id="IPR038722">
    <property type="entry name" value="Ner_HTH_dom"/>
</dbReference>
<dbReference type="Proteomes" id="UP000298781">
    <property type="component" value="Chromosome"/>
</dbReference>
<proteinExistence type="inferred from homology"/>
<gene>
    <name evidence="6" type="ORF">E8M01_16480</name>
</gene>
<dbReference type="GO" id="GO:0003677">
    <property type="term" value="F:DNA binding"/>
    <property type="evidence" value="ECO:0007669"/>
    <property type="project" value="UniProtKB-KW"/>
</dbReference>
<evidence type="ECO:0000256" key="4">
    <source>
        <dbReference type="ARBA" id="ARBA00023163"/>
    </source>
</evidence>
<dbReference type="KEGG" id="pstg:E8M01_16480"/>
<keyword evidence="7" id="KW-1185">Reference proteome</keyword>
<dbReference type="SUPFAM" id="SSF47413">
    <property type="entry name" value="lambda repressor-like DNA-binding domains"/>
    <property type="match status" value="1"/>
</dbReference>